<dbReference type="AlphaFoldDB" id="A0A4Y7K9T5"/>
<name>A0A4Y7K9T5_PAPSO</name>
<organism evidence="1 2">
    <name type="scientific">Papaver somniferum</name>
    <name type="common">Opium poppy</name>
    <dbReference type="NCBI Taxonomy" id="3469"/>
    <lineage>
        <taxon>Eukaryota</taxon>
        <taxon>Viridiplantae</taxon>
        <taxon>Streptophyta</taxon>
        <taxon>Embryophyta</taxon>
        <taxon>Tracheophyta</taxon>
        <taxon>Spermatophyta</taxon>
        <taxon>Magnoliopsida</taxon>
        <taxon>Ranunculales</taxon>
        <taxon>Papaveraceae</taxon>
        <taxon>Papaveroideae</taxon>
        <taxon>Papaver</taxon>
    </lineage>
</organism>
<evidence type="ECO:0000313" key="1">
    <source>
        <dbReference type="EMBL" id="RZC68768.1"/>
    </source>
</evidence>
<keyword evidence="2" id="KW-1185">Reference proteome</keyword>
<evidence type="ECO:0000313" key="2">
    <source>
        <dbReference type="Proteomes" id="UP000316621"/>
    </source>
</evidence>
<dbReference type="Proteomes" id="UP000316621">
    <property type="component" value="Chromosome 7"/>
</dbReference>
<accession>A0A4Y7K9T5</accession>
<sequence>MVMPGMVENVHSGLKSVQMHANRGVLRRHIRSHACSTVISVAANAFVFHQAHMVIKKNVLATITGKHRKANPSVLD</sequence>
<gene>
    <name evidence="1" type="ORF">C5167_032738</name>
</gene>
<reference evidence="1 2" key="1">
    <citation type="journal article" date="2018" name="Science">
        <title>The opium poppy genome and morphinan production.</title>
        <authorList>
            <person name="Guo L."/>
            <person name="Winzer T."/>
            <person name="Yang X."/>
            <person name="Li Y."/>
            <person name="Ning Z."/>
            <person name="He Z."/>
            <person name="Teodor R."/>
            <person name="Lu Y."/>
            <person name="Bowser T.A."/>
            <person name="Graham I.A."/>
            <person name="Ye K."/>
        </authorList>
    </citation>
    <scope>NUCLEOTIDE SEQUENCE [LARGE SCALE GENOMIC DNA]</scope>
    <source>
        <strain evidence="2">cv. HN1</strain>
        <tissue evidence="1">Leaves</tissue>
    </source>
</reference>
<protein>
    <submittedName>
        <fullName evidence="1">Uncharacterized protein</fullName>
    </submittedName>
</protein>
<dbReference type="Gramene" id="RZC68768">
    <property type="protein sequence ID" value="RZC68768"/>
    <property type="gene ID" value="C5167_032738"/>
</dbReference>
<proteinExistence type="predicted"/>
<dbReference type="EMBL" id="CM010721">
    <property type="protein sequence ID" value="RZC68768.1"/>
    <property type="molecule type" value="Genomic_DNA"/>
</dbReference>